<organism evidence="1 2">
    <name type="scientific">Oculimacula yallundae</name>
    <dbReference type="NCBI Taxonomy" id="86028"/>
    <lineage>
        <taxon>Eukaryota</taxon>
        <taxon>Fungi</taxon>
        <taxon>Dikarya</taxon>
        <taxon>Ascomycota</taxon>
        <taxon>Pezizomycotina</taxon>
        <taxon>Leotiomycetes</taxon>
        <taxon>Helotiales</taxon>
        <taxon>Ploettnerulaceae</taxon>
        <taxon>Oculimacula</taxon>
    </lineage>
</organism>
<evidence type="ECO:0000313" key="1">
    <source>
        <dbReference type="EMBL" id="KAL2067574.1"/>
    </source>
</evidence>
<protein>
    <submittedName>
        <fullName evidence="1">Uncharacterized protein</fullName>
    </submittedName>
</protein>
<comment type="caution">
    <text evidence="1">The sequence shown here is derived from an EMBL/GenBank/DDBJ whole genome shotgun (WGS) entry which is preliminary data.</text>
</comment>
<evidence type="ECO:0000313" key="2">
    <source>
        <dbReference type="Proteomes" id="UP001595075"/>
    </source>
</evidence>
<dbReference type="Proteomes" id="UP001595075">
    <property type="component" value="Unassembled WGS sequence"/>
</dbReference>
<name>A0ABR4CCD2_9HELO</name>
<accession>A0ABR4CCD2</accession>
<reference evidence="1 2" key="1">
    <citation type="journal article" date="2024" name="Commun. Biol.">
        <title>Comparative genomic analysis of thermophilic fungi reveals convergent evolutionary adaptations and gene losses.</title>
        <authorList>
            <person name="Steindorff A.S."/>
            <person name="Aguilar-Pontes M.V."/>
            <person name="Robinson A.J."/>
            <person name="Andreopoulos B."/>
            <person name="LaButti K."/>
            <person name="Kuo A."/>
            <person name="Mondo S."/>
            <person name="Riley R."/>
            <person name="Otillar R."/>
            <person name="Haridas S."/>
            <person name="Lipzen A."/>
            <person name="Grimwood J."/>
            <person name="Schmutz J."/>
            <person name="Clum A."/>
            <person name="Reid I.D."/>
            <person name="Moisan M.C."/>
            <person name="Butler G."/>
            <person name="Nguyen T.T.M."/>
            <person name="Dewar K."/>
            <person name="Conant G."/>
            <person name="Drula E."/>
            <person name="Henrissat B."/>
            <person name="Hansel C."/>
            <person name="Singer S."/>
            <person name="Hutchinson M.I."/>
            <person name="de Vries R.P."/>
            <person name="Natvig D.O."/>
            <person name="Powell A.J."/>
            <person name="Tsang A."/>
            <person name="Grigoriev I.V."/>
        </authorList>
    </citation>
    <scope>NUCLEOTIDE SEQUENCE [LARGE SCALE GENOMIC DNA]</scope>
    <source>
        <strain evidence="1 2">CBS 494.80</strain>
    </source>
</reference>
<gene>
    <name evidence="1" type="ORF">VTL71DRAFT_1999</name>
</gene>
<dbReference type="EMBL" id="JAZHXI010000010">
    <property type="protein sequence ID" value="KAL2067574.1"/>
    <property type="molecule type" value="Genomic_DNA"/>
</dbReference>
<keyword evidence="2" id="KW-1185">Reference proteome</keyword>
<proteinExistence type="predicted"/>
<sequence length="431" mass="48974">MEQAVNSPAPEHPIETLHYGNIHDFEAALGKHPAVEQPEEQAIVDSNRLFSGSWGFFKGLTYRNPVISSTDLAPSSESYYHVDFFWRITSRPRDLLRYISPSNGKTHRAIIQAAPGAQAQGNWRRRKVTGNPPIVAALVYWAHSSKTGKFNRFFSTFAKSILIFPVVVIYASLPRSFEDKKAPWRYPAVLHQSREYPKHVLNPLDAHPRAPASVSGNREYDAGVSYNIHEDLKRLIRPRALIVYRHGMWNVEEDGRFTGPYLFISFAAMHFVKTVRGTANEQTLDIRELDDRARRLVSKLGMSAYWADYHCRAAAQPEATDDVHRFCDVVRGAAQVMILLPDKSPHAFALYGQRLWCLPDVILARNHKVFVCTPDPECPVDSIETVELMEMVSRAWAVKITPENKVVSDGNEETFRLLVEHITWIIDTVTP</sequence>